<feature type="domain" description="HTH cro/C1-type" evidence="1">
    <location>
        <begin position="22"/>
        <end position="77"/>
    </location>
</feature>
<dbReference type="InterPro" id="IPR001387">
    <property type="entry name" value="Cro/C1-type_HTH"/>
</dbReference>
<dbReference type="InterPro" id="IPR010982">
    <property type="entry name" value="Lambda_DNA-bd_dom_sf"/>
</dbReference>
<dbReference type="Gene3D" id="2.30.110.10">
    <property type="entry name" value="Electron Transport, Fmn-binding Protein, Chain A"/>
    <property type="match status" value="1"/>
</dbReference>
<dbReference type="EMBL" id="BAAAZA010000034">
    <property type="protein sequence ID" value="GAA3895306.1"/>
    <property type="molecule type" value="Genomic_DNA"/>
</dbReference>
<name>A0ABP7L5E2_9ACTN</name>
<dbReference type="Pfam" id="PF01381">
    <property type="entry name" value="HTH_3"/>
    <property type="match status" value="1"/>
</dbReference>
<evidence type="ECO:0000313" key="3">
    <source>
        <dbReference type="Proteomes" id="UP001501563"/>
    </source>
</evidence>
<dbReference type="SUPFAM" id="SSF47413">
    <property type="entry name" value="lambda repressor-like DNA-binding domains"/>
    <property type="match status" value="1"/>
</dbReference>
<dbReference type="CDD" id="cd00093">
    <property type="entry name" value="HTH_XRE"/>
    <property type="match status" value="1"/>
</dbReference>
<evidence type="ECO:0000313" key="2">
    <source>
        <dbReference type="EMBL" id="GAA3895306.1"/>
    </source>
</evidence>
<protein>
    <recommendedName>
        <fullName evidence="1">HTH cro/C1-type domain-containing protein</fullName>
    </recommendedName>
</protein>
<evidence type="ECO:0000259" key="1">
    <source>
        <dbReference type="PROSITE" id="PS50943"/>
    </source>
</evidence>
<organism evidence="2 3">
    <name type="scientific">Streptomyces lannensis</name>
    <dbReference type="NCBI Taxonomy" id="766498"/>
    <lineage>
        <taxon>Bacteria</taxon>
        <taxon>Bacillati</taxon>
        <taxon>Actinomycetota</taxon>
        <taxon>Actinomycetes</taxon>
        <taxon>Kitasatosporales</taxon>
        <taxon>Streptomycetaceae</taxon>
        <taxon>Streptomyces</taxon>
    </lineage>
</organism>
<dbReference type="Proteomes" id="UP001501563">
    <property type="component" value="Unassembled WGS sequence"/>
</dbReference>
<dbReference type="Gene3D" id="1.10.260.40">
    <property type="entry name" value="lambda repressor-like DNA-binding domains"/>
    <property type="match status" value="1"/>
</dbReference>
<proteinExistence type="predicted"/>
<dbReference type="Pfam" id="PF12900">
    <property type="entry name" value="Pyridox_ox_2"/>
    <property type="match status" value="1"/>
</dbReference>
<dbReference type="SMART" id="SM00530">
    <property type="entry name" value="HTH_XRE"/>
    <property type="match status" value="1"/>
</dbReference>
<sequence>MAARPSSHPATGHPVGDLGRRITQRRQELGLSQAETADRAGMSSSYLQYLEEQPTVAPGPASLLRLAGALQTTVRELTGGDIDLPPGLGRAGRHPKFTELPSEACWDLLSTHGVGRLAIPVGTGPVVVPVNYSVIEGVIVYRTSPQAVPAQAVGCQVAFEVDHIDAALSQGWSVLVTGPAGTVTDPDCVRLVRQQAYSEPWPGGQRDMWIRINPLSVTGRRITV</sequence>
<accession>A0ABP7L5E2</accession>
<dbReference type="PROSITE" id="PS50943">
    <property type="entry name" value="HTH_CROC1"/>
    <property type="match status" value="1"/>
</dbReference>
<reference evidence="3" key="1">
    <citation type="journal article" date="2019" name="Int. J. Syst. Evol. Microbiol.">
        <title>The Global Catalogue of Microorganisms (GCM) 10K type strain sequencing project: providing services to taxonomists for standard genome sequencing and annotation.</title>
        <authorList>
            <consortium name="The Broad Institute Genomics Platform"/>
            <consortium name="The Broad Institute Genome Sequencing Center for Infectious Disease"/>
            <person name="Wu L."/>
            <person name="Ma J."/>
        </authorList>
    </citation>
    <scope>NUCLEOTIDE SEQUENCE [LARGE SCALE GENOMIC DNA]</scope>
    <source>
        <strain evidence="3">JCM 16578</strain>
    </source>
</reference>
<gene>
    <name evidence="2" type="ORF">GCM10022207_74350</name>
</gene>
<dbReference type="RefSeq" id="WP_331270120.1">
    <property type="nucleotide sequence ID" value="NZ_BAAAZA010000034.1"/>
</dbReference>
<keyword evidence="3" id="KW-1185">Reference proteome</keyword>
<dbReference type="InterPro" id="IPR024747">
    <property type="entry name" value="Pyridox_Oxase-rel"/>
</dbReference>
<comment type="caution">
    <text evidence="2">The sequence shown here is derived from an EMBL/GenBank/DDBJ whole genome shotgun (WGS) entry which is preliminary data.</text>
</comment>
<dbReference type="SUPFAM" id="SSF50475">
    <property type="entry name" value="FMN-binding split barrel"/>
    <property type="match status" value="1"/>
</dbReference>
<dbReference type="InterPro" id="IPR012349">
    <property type="entry name" value="Split_barrel_FMN-bd"/>
</dbReference>